<organism evidence="20">
    <name type="scientific">Rhinella sp. Itoupe</name>
    <dbReference type="NCBI Taxonomy" id="3090804"/>
    <lineage>
        <taxon>Eukaryota</taxon>
        <taxon>Metazoa</taxon>
        <taxon>Chordata</taxon>
        <taxon>Craniata</taxon>
        <taxon>Vertebrata</taxon>
        <taxon>Euteleostomi</taxon>
        <taxon>Amphibia</taxon>
        <taxon>Batrachia</taxon>
        <taxon>Anura</taxon>
        <taxon>Neobatrachia</taxon>
        <taxon>Hyloidea</taxon>
        <taxon>Bufonidae</taxon>
        <taxon>Rhinella</taxon>
    </lineage>
</organism>
<dbReference type="NCBIfam" id="TIGR01974">
    <property type="entry name" value="NDH_I_L"/>
    <property type="match status" value="1"/>
</dbReference>
<keyword evidence="11 16" id="KW-0520">NAD</keyword>
<dbReference type="InterPro" id="IPR001750">
    <property type="entry name" value="ND/Mrp_TM"/>
</dbReference>
<keyword evidence="4 16" id="KW-0813">Transport</keyword>
<comment type="function">
    <text evidence="16">Core subunit of the mitochondrial membrane respiratory chain NADH dehydrogenase (Complex I) which catalyzes electron transfer from NADH through the respiratory chain, using ubiquinone as an electron acceptor. Essential for the catalytic activity and assembly of complex I.</text>
</comment>
<feature type="transmembrane region" description="Helical" evidence="16">
    <location>
        <begin position="297"/>
        <end position="315"/>
    </location>
</feature>
<geneLocation type="mitochondrion" evidence="20"/>
<evidence type="ECO:0000256" key="4">
    <source>
        <dbReference type="ARBA" id="ARBA00022448"/>
    </source>
</evidence>
<evidence type="ECO:0000256" key="15">
    <source>
        <dbReference type="ARBA" id="ARBA00049551"/>
    </source>
</evidence>
<feature type="transmembrane region" description="Helical" evidence="16">
    <location>
        <begin position="241"/>
        <end position="263"/>
    </location>
</feature>
<evidence type="ECO:0000259" key="19">
    <source>
        <dbReference type="Pfam" id="PF06455"/>
    </source>
</evidence>
<dbReference type="InterPro" id="IPR001516">
    <property type="entry name" value="Proton_antipo_N"/>
</dbReference>
<evidence type="ECO:0000256" key="9">
    <source>
        <dbReference type="ARBA" id="ARBA00022982"/>
    </source>
</evidence>
<gene>
    <name evidence="20" type="primary">ND5</name>
</gene>
<feature type="transmembrane region" description="Helical" evidence="16">
    <location>
        <begin position="321"/>
        <end position="343"/>
    </location>
</feature>
<evidence type="ECO:0000259" key="17">
    <source>
        <dbReference type="Pfam" id="PF00361"/>
    </source>
</evidence>
<evidence type="ECO:0000256" key="14">
    <source>
        <dbReference type="ARBA" id="ARBA00023136"/>
    </source>
</evidence>
<dbReference type="GO" id="GO:0008137">
    <property type="term" value="F:NADH dehydrogenase (ubiquinone) activity"/>
    <property type="evidence" value="ECO:0007669"/>
    <property type="project" value="UniProtKB-EC"/>
</dbReference>
<dbReference type="AlphaFoldDB" id="A0AAU8HPE0"/>
<dbReference type="GO" id="GO:0005743">
    <property type="term" value="C:mitochondrial inner membrane"/>
    <property type="evidence" value="ECO:0007669"/>
    <property type="project" value="UniProtKB-SubCell"/>
</dbReference>
<comment type="similarity">
    <text evidence="16">Belongs to the complex I subunit 5 family.</text>
</comment>
<dbReference type="Pfam" id="PF00662">
    <property type="entry name" value="Proton_antipo_N"/>
    <property type="match status" value="1"/>
</dbReference>
<keyword evidence="6 16" id="KW-0812">Transmembrane</keyword>
<feature type="transmembrane region" description="Helical" evidence="16">
    <location>
        <begin position="83"/>
        <end position="103"/>
    </location>
</feature>
<evidence type="ECO:0000256" key="8">
    <source>
        <dbReference type="ARBA" id="ARBA00022967"/>
    </source>
</evidence>
<feature type="transmembrane region" description="Helical" evidence="16">
    <location>
        <begin position="6"/>
        <end position="24"/>
    </location>
</feature>
<accession>A0AAU8HPE0</accession>
<dbReference type="GO" id="GO:0015990">
    <property type="term" value="P:electron transport coupled proton transport"/>
    <property type="evidence" value="ECO:0007669"/>
    <property type="project" value="TreeGrafter"/>
</dbReference>
<keyword evidence="14 16" id="KW-0472">Membrane</keyword>
<feature type="transmembrane region" description="Helical" evidence="16">
    <location>
        <begin position="269"/>
        <end position="290"/>
    </location>
</feature>
<keyword evidence="9" id="KW-0249">Electron transport</keyword>
<feature type="transmembrane region" description="Helical" evidence="16">
    <location>
        <begin position="364"/>
        <end position="383"/>
    </location>
</feature>
<reference evidence="20" key="1">
    <citation type="journal article" date="2024" name="Syst. Biodivers.">
        <title>Integrative species delimitation and biogeography of the Rhinella margaritifera species group (Amphibia, Anura, Bufonidae) suggest an intense diversification throughout Amazonia during the last 10 million years.</title>
        <authorList>
            <person name="Fouquet A."/>
            <person name="Ferrao M."/>
            <person name="Rodrigues M.T."/>
            <person name="Werneck F.P."/>
            <person name="Prates I."/>
            <person name="Moraes L.J."/>
            <person name="Hrbek T."/>
            <person name="Chaparro J.C."/>
            <person name="Lima A.P."/>
            <person name="Perez R."/>
            <person name="Pansonato A."/>
            <person name="Carvalho V.T."/>
            <person name="Almeida A.P."/>
            <person name="Gordo M."/>
            <person name="Farias I.P."/>
            <person name="Milto K.D."/>
            <person name="Roberto I.J."/>
            <person name="Rojas R.R."/>
            <person name="Ron S.R."/>
            <person name="Guerra V."/>
            <person name="Recoder R."/>
            <person name="Camacho A."/>
            <person name="Mamani L."/>
            <person name="Rainha R.N."/>
            <person name="Avila R.W."/>
        </authorList>
    </citation>
    <scope>NUCLEOTIDE SEQUENCE</scope>
</reference>
<evidence type="ECO:0000256" key="12">
    <source>
        <dbReference type="ARBA" id="ARBA00023075"/>
    </source>
</evidence>
<dbReference type="GO" id="GO:0003954">
    <property type="term" value="F:NADH dehydrogenase activity"/>
    <property type="evidence" value="ECO:0007669"/>
    <property type="project" value="TreeGrafter"/>
</dbReference>
<evidence type="ECO:0000256" key="3">
    <source>
        <dbReference type="ARBA" id="ARBA00021096"/>
    </source>
</evidence>
<feature type="domain" description="NADH dehydrogenase subunit 5 C-terminal" evidence="19">
    <location>
        <begin position="418"/>
        <end position="596"/>
    </location>
</feature>
<evidence type="ECO:0000256" key="5">
    <source>
        <dbReference type="ARBA" id="ARBA00022660"/>
    </source>
</evidence>
<dbReference type="PANTHER" id="PTHR42829">
    <property type="entry name" value="NADH-UBIQUINONE OXIDOREDUCTASE CHAIN 5"/>
    <property type="match status" value="1"/>
</dbReference>
<feature type="domain" description="NADH:quinone oxidoreductase/Mrp antiporter transmembrane" evidence="17">
    <location>
        <begin position="132"/>
        <end position="412"/>
    </location>
</feature>
<evidence type="ECO:0000256" key="11">
    <source>
        <dbReference type="ARBA" id="ARBA00023027"/>
    </source>
</evidence>
<evidence type="ECO:0000256" key="2">
    <source>
        <dbReference type="ARBA" id="ARBA00012944"/>
    </source>
</evidence>
<evidence type="ECO:0000256" key="16">
    <source>
        <dbReference type="RuleBase" id="RU003404"/>
    </source>
</evidence>
<feature type="transmembrane region" description="Helical" evidence="16">
    <location>
        <begin position="453"/>
        <end position="469"/>
    </location>
</feature>
<keyword evidence="5" id="KW-0679">Respiratory chain</keyword>
<keyword evidence="10 16" id="KW-1133">Transmembrane helix</keyword>
<dbReference type="Pfam" id="PF00361">
    <property type="entry name" value="Proton_antipo_M"/>
    <property type="match status" value="1"/>
</dbReference>
<feature type="transmembrane region" description="Helical" evidence="16">
    <location>
        <begin position="403"/>
        <end position="424"/>
    </location>
</feature>
<keyword evidence="8" id="KW-1278">Translocase</keyword>
<proteinExistence type="inferred from homology"/>
<keyword evidence="13 16" id="KW-0496">Mitochondrion</keyword>
<keyword evidence="7" id="KW-0999">Mitochondrion inner membrane</keyword>
<evidence type="ECO:0000256" key="13">
    <source>
        <dbReference type="ARBA" id="ARBA00023128"/>
    </source>
</evidence>
<evidence type="ECO:0000256" key="10">
    <source>
        <dbReference type="ARBA" id="ARBA00022989"/>
    </source>
</evidence>
<feature type="transmembrane region" description="Helical" evidence="16">
    <location>
        <begin position="170"/>
        <end position="188"/>
    </location>
</feature>
<dbReference type="PANTHER" id="PTHR42829:SF2">
    <property type="entry name" value="NADH-UBIQUINONE OXIDOREDUCTASE CHAIN 5"/>
    <property type="match status" value="1"/>
</dbReference>
<dbReference type="EMBL" id="OR778688">
    <property type="protein sequence ID" value="XCI16051.1"/>
    <property type="molecule type" value="Genomic_DNA"/>
</dbReference>
<evidence type="ECO:0000259" key="18">
    <source>
        <dbReference type="Pfam" id="PF00662"/>
    </source>
</evidence>
<feature type="domain" description="NADH-Ubiquinone oxidoreductase (complex I) chain 5 N-terminal" evidence="18">
    <location>
        <begin position="66"/>
        <end position="116"/>
    </location>
</feature>
<dbReference type="InterPro" id="IPR003945">
    <property type="entry name" value="NU5C-like"/>
</dbReference>
<evidence type="ECO:0000313" key="20">
    <source>
        <dbReference type="EMBL" id="XCI16051.1"/>
    </source>
</evidence>
<name>A0AAU8HPE0_9NEOB</name>
<keyword evidence="12 16" id="KW-0830">Ubiquinone</keyword>
<evidence type="ECO:0000256" key="6">
    <source>
        <dbReference type="ARBA" id="ARBA00022692"/>
    </source>
</evidence>
<feature type="transmembrane region" description="Helical" evidence="16">
    <location>
        <begin position="115"/>
        <end position="133"/>
    </location>
</feature>
<comment type="subcellular location">
    <subcellularLocation>
        <location evidence="1">Mitochondrion inner membrane</location>
        <topology evidence="1">Multi-pass membrane protein</topology>
    </subcellularLocation>
</comment>
<feature type="transmembrane region" description="Helical" evidence="16">
    <location>
        <begin position="208"/>
        <end position="229"/>
    </location>
</feature>
<dbReference type="PRINTS" id="PR01434">
    <property type="entry name" value="NADHDHGNASE5"/>
</dbReference>
<feature type="transmembrane region" description="Helical" evidence="16">
    <location>
        <begin position="481"/>
        <end position="501"/>
    </location>
</feature>
<feature type="transmembrane region" description="Helical" evidence="16">
    <location>
        <begin position="139"/>
        <end position="158"/>
    </location>
</feature>
<dbReference type="GO" id="GO:0042773">
    <property type="term" value="P:ATP synthesis coupled electron transport"/>
    <property type="evidence" value="ECO:0007669"/>
    <property type="project" value="InterPro"/>
</dbReference>
<comment type="catalytic activity">
    <reaction evidence="15 16">
        <text>a ubiquinone + NADH + 5 H(+)(in) = a ubiquinol + NAD(+) + 4 H(+)(out)</text>
        <dbReference type="Rhea" id="RHEA:29091"/>
        <dbReference type="Rhea" id="RHEA-COMP:9565"/>
        <dbReference type="Rhea" id="RHEA-COMP:9566"/>
        <dbReference type="ChEBI" id="CHEBI:15378"/>
        <dbReference type="ChEBI" id="CHEBI:16389"/>
        <dbReference type="ChEBI" id="CHEBI:17976"/>
        <dbReference type="ChEBI" id="CHEBI:57540"/>
        <dbReference type="ChEBI" id="CHEBI:57945"/>
        <dbReference type="EC" id="7.1.1.2"/>
    </reaction>
</comment>
<dbReference type="Pfam" id="PF06455">
    <property type="entry name" value="NADH5_C"/>
    <property type="match status" value="1"/>
</dbReference>
<evidence type="ECO:0000256" key="1">
    <source>
        <dbReference type="ARBA" id="ARBA00004448"/>
    </source>
</evidence>
<sequence length="600" mass="66778">MNFPLIALMTYLITMLSLVIPLFDPNSMNFHYKTKNAIKTAFFISTIPALLMINENSMSTIITWKWFNILTTPFNLTIQLDQYSIFFIPIALMVSWSIIEYSLWYMHNDIKIQLFFKYLLIFLLAMMLLVSAGNLLMLFIGWEGVGIMSYLLIGWYFTRSNAGAAALQAVLYNRIGDIGFLFTMFWLISSYDSVDLNLVFSMNNSTPLLLAFIIAAASKSAQFGLHPWLASAMEGPTPVSALLHSSTMVVAGVFLLIRIHPMIKDNQTALTTCLCLGAISTAFAATCALTQNDIKKIIAFSTSSQLGLMVVAIGLNMPHLAFFHICTHAFFKAMLFLCSGSIIHNLNDEQDIRKMGGLQKTLPLTTTCVTIGSLALMGTPYMAGFFSKDAIIEAINTSNVNLWALTLTIMATSFTAVYSLRVVFFASMQHPRFLSTSSINENNPTIINPIKRLAFGSVIAGLLLNQIIIPPSPTILTMPTYLKMTAIMVTILGFIIALDLANISWTKLPQHVNISKIVNTSFYPTTIHRFIPSNMMNLSLRISSHLIDTIWLEKIGPKGLAELQLPPILKNQEVQRGLIKIYLSIFIFSSILCLIVLQLA</sequence>
<feature type="transmembrane region" description="Helical" evidence="16">
    <location>
        <begin position="579"/>
        <end position="599"/>
    </location>
</feature>
<feature type="transmembrane region" description="Helical" evidence="16">
    <location>
        <begin position="36"/>
        <end position="53"/>
    </location>
</feature>
<dbReference type="EC" id="7.1.1.2" evidence="2 16"/>
<dbReference type="InterPro" id="IPR010934">
    <property type="entry name" value="NADH_DH_su5_C"/>
</dbReference>
<evidence type="ECO:0000256" key="7">
    <source>
        <dbReference type="ARBA" id="ARBA00022792"/>
    </source>
</evidence>
<dbReference type="InterPro" id="IPR018393">
    <property type="entry name" value="NADHpl_OxRdtase_5_subgr"/>
</dbReference>
<protein>
    <recommendedName>
        <fullName evidence="3 16">NADH-ubiquinone oxidoreductase chain 5</fullName>
        <ecNumber evidence="2 16">7.1.1.2</ecNumber>
    </recommendedName>
</protein>